<dbReference type="GO" id="GO:0003677">
    <property type="term" value="F:DNA binding"/>
    <property type="evidence" value="ECO:0007669"/>
    <property type="project" value="InterPro"/>
</dbReference>
<dbReference type="RefSeq" id="WP_140927674.1">
    <property type="nucleotide sequence ID" value="NZ_VFSU01000019.1"/>
</dbReference>
<dbReference type="EMBL" id="VFSU01000019">
    <property type="protein sequence ID" value="TPE62249.1"/>
    <property type="molecule type" value="Genomic_DNA"/>
</dbReference>
<dbReference type="InterPro" id="IPR000792">
    <property type="entry name" value="Tscrpt_reg_LuxR_C"/>
</dbReference>
<dbReference type="SUPFAM" id="SSF46894">
    <property type="entry name" value="C-terminal effector domain of the bipartite response regulators"/>
    <property type="match status" value="1"/>
</dbReference>
<dbReference type="InterPro" id="IPR036388">
    <property type="entry name" value="WH-like_DNA-bd_sf"/>
</dbReference>
<accession>A0A501XP54</accession>
<evidence type="ECO:0000259" key="1">
    <source>
        <dbReference type="SMART" id="SM00421"/>
    </source>
</evidence>
<dbReference type="InterPro" id="IPR016032">
    <property type="entry name" value="Sig_transdc_resp-reg_C-effctor"/>
</dbReference>
<dbReference type="Gene3D" id="1.10.10.10">
    <property type="entry name" value="Winged helix-like DNA-binding domain superfamily/Winged helix DNA-binding domain"/>
    <property type="match status" value="1"/>
</dbReference>
<reference evidence="2 3" key="1">
    <citation type="submission" date="2019-06" db="EMBL/GenBank/DDBJ databases">
        <authorList>
            <person name="Lee I."/>
            <person name="Jang G.I."/>
            <person name="Hwang C.Y."/>
        </authorList>
    </citation>
    <scope>NUCLEOTIDE SEQUENCE [LARGE SCALE GENOMIC DNA]</scope>
    <source>
        <strain evidence="2 3">PAMC 28131</strain>
    </source>
</reference>
<feature type="domain" description="HTH luxR-type" evidence="1">
    <location>
        <begin position="238"/>
        <end position="295"/>
    </location>
</feature>
<sequence>MTLARTDQRELLGVLHAAATEGPAGISAFLERVRRRVGAASALLIERRAHGEWLERRADAAHLPPAPAPEHRLLLNLRPERLYTLAEAAPEAVGAGRIIRSRSSSGDQWLVALNAEDRFDAADGTLMSDLAPHIAIACETAARLEEARADLALARIALARAGVGWALMDRGGHVIAGDTPPTGQPRAAFADTAEGRNGVVAGGLISVRPPPDEQRGAALALFRTGRVPDDAVPAFAASHSVPPSEARLAVALALGDSIEQAAARLGLSLETARYYSKRLYAATGARGQADLVRLFWQGIAALA</sequence>
<organism evidence="2 3">
    <name type="scientific">Sandaracinobacter neustonicus</name>
    <dbReference type="NCBI Taxonomy" id="1715348"/>
    <lineage>
        <taxon>Bacteria</taxon>
        <taxon>Pseudomonadati</taxon>
        <taxon>Pseudomonadota</taxon>
        <taxon>Alphaproteobacteria</taxon>
        <taxon>Sphingomonadales</taxon>
        <taxon>Sphingosinicellaceae</taxon>
        <taxon>Sandaracinobacter</taxon>
    </lineage>
</organism>
<gene>
    <name evidence="2" type="ORF">FJQ54_06895</name>
</gene>
<comment type="caution">
    <text evidence="2">The sequence shown here is derived from an EMBL/GenBank/DDBJ whole genome shotgun (WGS) entry which is preliminary data.</text>
</comment>
<name>A0A501XP54_9SPHN</name>
<proteinExistence type="predicted"/>
<keyword evidence="3" id="KW-1185">Reference proteome</keyword>
<dbReference type="AlphaFoldDB" id="A0A501XP54"/>
<evidence type="ECO:0000313" key="2">
    <source>
        <dbReference type="EMBL" id="TPE62249.1"/>
    </source>
</evidence>
<evidence type="ECO:0000313" key="3">
    <source>
        <dbReference type="Proteomes" id="UP000319897"/>
    </source>
</evidence>
<protein>
    <recommendedName>
        <fullName evidence="1">HTH luxR-type domain-containing protein</fullName>
    </recommendedName>
</protein>
<dbReference type="GO" id="GO:0006355">
    <property type="term" value="P:regulation of DNA-templated transcription"/>
    <property type="evidence" value="ECO:0007669"/>
    <property type="project" value="InterPro"/>
</dbReference>
<dbReference type="SMART" id="SM00421">
    <property type="entry name" value="HTH_LUXR"/>
    <property type="match status" value="1"/>
</dbReference>
<dbReference type="Proteomes" id="UP000319897">
    <property type="component" value="Unassembled WGS sequence"/>
</dbReference>
<dbReference type="OrthoDB" id="7855389at2"/>